<dbReference type="RefSeq" id="WP_047943924.1">
    <property type="nucleotide sequence ID" value="NZ_CP026031.1"/>
</dbReference>
<dbReference type="GO" id="GO:0015577">
    <property type="term" value="F:galactitol transmembrane transporter activity"/>
    <property type="evidence" value="ECO:0007669"/>
    <property type="project" value="InterPro"/>
</dbReference>
<keyword evidence="3" id="KW-1003">Cell membrane</keyword>
<dbReference type="GeneID" id="56351196"/>
<dbReference type="NCBIfam" id="TIGR00827">
    <property type="entry name" value="EIIC-GAT"/>
    <property type="match status" value="1"/>
</dbReference>
<evidence type="ECO:0000256" key="8">
    <source>
        <dbReference type="ARBA" id="ARBA00023136"/>
    </source>
</evidence>
<comment type="subcellular location">
    <subcellularLocation>
        <location evidence="1">Cell membrane</location>
        <topology evidence="1">Multi-pass membrane protein</topology>
    </subcellularLocation>
</comment>
<dbReference type="PATRIC" id="fig|1397.4.peg.2648"/>
<dbReference type="OrthoDB" id="9787936at2"/>
<keyword evidence="10" id="KW-1185">Reference proteome</keyword>
<keyword evidence="6" id="KW-0812">Transmembrane</keyword>
<comment type="caution">
    <text evidence="9">The sequence shown here is derived from an EMBL/GenBank/DDBJ whole genome shotgun (WGS) entry which is preliminary data.</text>
</comment>
<evidence type="ECO:0000256" key="6">
    <source>
        <dbReference type="ARBA" id="ARBA00022692"/>
    </source>
</evidence>
<dbReference type="InterPro" id="IPR013014">
    <property type="entry name" value="PTS_EIIC_2"/>
</dbReference>
<dbReference type="GO" id="GO:0005886">
    <property type="term" value="C:plasma membrane"/>
    <property type="evidence" value="ECO:0007669"/>
    <property type="project" value="UniProtKB-SubCell"/>
</dbReference>
<name>A0A0J1IC23_NIACI</name>
<dbReference type="EMBL" id="LDPH01000025">
    <property type="protein sequence ID" value="KLV23483.1"/>
    <property type="molecule type" value="Genomic_DNA"/>
</dbReference>
<gene>
    <name evidence="9" type="primary">gatC</name>
    <name evidence="9" type="ORF">ABW02_19550</name>
</gene>
<proteinExistence type="predicted"/>
<evidence type="ECO:0000313" key="10">
    <source>
        <dbReference type="Proteomes" id="UP000036045"/>
    </source>
</evidence>
<dbReference type="Pfam" id="PF03611">
    <property type="entry name" value="EIIC-GAT"/>
    <property type="match status" value="1"/>
</dbReference>
<protein>
    <submittedName>
        <fullName evidence="9">PTS system galactitol-specific transporter subunit IIC</fullName>
    </submittedName>
</protein>
<dbReference type="AlphaFoldDB" id="A0A0J1IC23"/>
<dbReference type="Proteomes" id="UP000036045">
    <property type="component" value="Unassembled WGS sequence"/>
</dbReference>
<keyword evidence="2" id="KW-0813">Transport</keyword>
<dbReference type="PIRSF" id="PIRSF006304">
    <property type="entry name" value="GatC"/>
    <property type="match status" value="1"/>
</dbReference>
<evidence type="ECO:0000256" key="4">
    <source>
        <dbReference type="ARBA" id="ARBA00022597"/>
    </source>
</evidence>
<evidence type="ECO:0000256" key="2">
    <source>
        <dbReference type="ARBA" id="ARBA00022448"/>
    </source>
</evidence>
<evidence type="ECO:0000256" key="5">
    <source>
        <dbReference type="ARBA" id="ARBA00022683"/>
    </source>
</evidence>
<keyword evidence="8" id="KW-0472">Membrane</keyword>
<evidence type="ECO:0000313" key="9">
    <source>
        <dbReference type="EMBL" id="KLV23483.1"/>
    </source>
</evidence>
<keyword evidence="4" id="KW-0762">Sugar transport</keyword>
<dbReference type="PROSITE" id="PS51104">
    <property type="entry name" value="PTS_EIIC_TYPE_2"/>
    <property type="match status" value="1"/>
</dbReference>
<dbReference type="InterPro" id="IPR004703">
    <property type="entry name" value="PTS_sugar-sp_permease"/>
</dbReference>
<dbReference type="PANTHER" id="PTHR37324">
    <property type="entry name" value="PTS SYSTEM GALACTITOL-SPECIFIC EIIC COMPONENT"/>
    <property type="match status" value="1"/>
</dbReference>
<keyword evidence="7" id="KW-1133">Transmembrane helix</keyword>
<evidence type="ECO:0000256" key="7">
    <source>
        <dbReference type="ARBA" id="ARBA00022989"/>
    </source>
</evidence>
<evidence type="ECO:0000256" key="1">
    <source>
        <dbReference type="ARBA" id="ARBA00004651"/>
    </source>
</evidence>
<dbReference type="KEGG" id="bcir:C2I06_13670"/>
<sequence>MQKLLDGVQYVLNLGPTVILPIAIILLGLAFKTGFKKALKAGITIGIGFVGINLVIDLLVSTLGPAAQQMVERFGLNLTVIDTGWPSAAALSWASPVAAILIPICLFANIFFLLTKMTKTLDIDIWNYWHFIAAGATGYIVTDSWWFAILCAIIYQYAVLFVADKTAPMVQKFYGLDGISLPTGSTAAFGPIGILVGWAIAKIPGINKLNADPETIQKRFGIFGEPMMMGIILGALIGLLAGYDIGKILQTGISMGAVMLLMPRMVKILMEGLIPISESARSFLQKRYGDREIYIGLDAAVSVGHPSVMATALILVPITLFLAVILPGNKVLPFGDLATIPFYIAFVVGSRKGNIIHSVLAGIVMVALSLYMATNFAEVHTQMISGAQFTLPEGATQISSLDLGGNLFNWLILKFSEAVAFLFGK</sequence>
<keyword evidence="5" id="KW-0598">Phosphotransferase system</keyword>
<dbReference type="GO" id="GO:0009401">
    <property type="term" value="P:phosphoenolpyruvate-dependent sugar phosphotransferase system"/>
    <property type="evidence" value="ECO:0007669"/>
    <property type="project" value="UniProtKB-KW"/>
</dbReference>
<dbReference type="PANTHER" id="PTHR37324:SF2">
    <property type="entry name" value="PTS SYSTEM GALACTITOL-SPECIFIC EIIC COMPONENT"/>
    <property type="match status" value="1"/>
</dbReference>
<accession>A0A0J1IC23</accession>
<evidence type="ECO:0000256" key="3">
    <source>
        <dbReference type="ARBA" id="ARBA00022475"/>
    </source>
</evidence>
<dbReference type="InterPro" id="IPR013853">
    <property type="entry name" value="EIIC-GAT"/>
</dbReference>
<reference evidence="9 10" key="1">
    <citation type="submission" date="2015-05" db="EMBL/GenBank/DDBJ databases">
        <title>Whole genome sequence and identification of bacterial endophytes from Costus igneus.</title>
        <authorList>
            <person name="Lee Y.P."/>
            <person name="Gan H.M."/>
            <person name="Eng W."/>
            <person name="Wheatley M.S."/>
            <person name="Caraballo A."/>
            <person name="Polter S."/>
            <person name="Savka M.A."/>
            <person name="Hudson A.O."/>
        </authorList>
    </citation>
    <scope>NUCLEOTIDE SEQUENCE [LARGE SCALE GENOMIC DNA]</scope>
    <source>
        <strain evidence="9 10">RIT379</strain>
    </source>
</reference>
<organism evidence="9 10">
    <name type="scientific">Niallia circulans</name>
    <name type="common">Bacillus circulans</name>
    <dbReference type="NCBI Taxonomy" id="1397"/>
    <lineage>
        <taxon>Bacteria</taxon>
        <taxon>Bacillati</taxon>
        <taxon>Bacillota</taxon>
        <taxon>Bacilli</taxon>
        <taxon>Bacillales</taxon>
        <taxon>Bacillaceae</taxon>
        <taxon>Niallia</taxon>
    </lineage>
</organism>